<accession>A0A4S4K7I3</accession>
<proteinExistence type="predicted"/>
<comment type="caution">
    <text evidence="1">The sequence shown here is derived from an EMBL/GenBank/DDBJ whole genome shotgun (WGS) entry which is preliminary data.</text>
</comment>
<keyword evidence="2" id="KW-1185">Reference proteome</keyword>
<protein>
    <submittedName>
        <fullName evidence="1">Uncharacterized protein</fullName>
    </submittedName>
</protein>
<name>A0A4S4K7I3_9APHY</name>
<dbReference type="AlphaFoldDB" id="A0A4S4K7I3"/>
<gene>
    <name evidence="1" type="ORF">EW026_g7530</name>
</gene>
<dbReference type="Proteomes" id="UP000309038">
    <property type="component" value="Unassembled WGS sequence"/>
</dbReference>
<evidence type="ECO:0000313" key="2">
    <source>
        <dbReference type="Proteomes" id="UP000309038"/>
    </source>
</evidence>
<organism evidence="1 2">
    <name type="scientific">Hermanssonia centrifuga</name>
    <dbReference type="NCBI Taxonomy" id="98765"/>
    <lineage>
        <taxon>Eukaryota</taxon>
        <taxon>Fungi</taxon>
        <taxon>Dikarya</taxon>
        <taxon>Basidiomycota</taxon>
        <taxon>Agaricomycotina</taxon>
        <taxon>Agaricomycetes</taxon>
        <taxon>Polyporales</taxon>
        <taxon>Meruliaceae</taxon>
        <taxon>Hermanssonia</taxon>
    </lineage>
</organism>
<sequence length="155" mass="17298">MKMLAHIQAAAPLCHTIVEVEDMLPAFPVVEDVPVNLETKIESHAQTLMCIAREIRAMHESTVIAICFMHKDISKLNLRSLIQTNNCTLALAYAHSTYFSRLQRTVGEMAGGIDLLQGAVCDLENRECHVHELEGQLRGNACENEQLRENKGRAC</sequence>
<dbReference type="EMBL" id="SGPJ01000565">
    <property type="protein sequence ID" value="THG93811.1"/>
    <property type="molecule type" value="Genomic_DNA"/>
</dbReference>
<reference evidence="1 2" key="1">
    <citation type="submission" date="2019-02" db="EMBL/GenBank/DDBJ databases">
        <title>Genome sequencing of the rare red list fungi Phlebia centrifuga.</title>
        <authorList>
            <person name="Buettner E."/>
            <person name="Kellner H."/>
        </authorList>
    </citation>
    <scope>NUCLEOTIDE SEQUENCE [LARGE SCALE GENOMIC DNA]</scope>
    <source>
        <strain evidence="1 2">DSM 108282</strain>
    </source>
</reference>
<evidence type="ECO:0000313" key="1">
    <source>
        <dbReference type="EMBL" id="THG93811.1"/>
    </source>
</evidence>